<organism evidence="9 10">
    <name type="scientific">Halocaridina rubra</name>
    <name type="common">Hawaiian red shrimp</name>
    <dbReference type="NCBI Taxonomy" id="373956"/>
    <lineage>
        <taxon>Eukaryota</taxon>
        <taxon>Metazoa</taxon>
        <taxon>Ecdysozoa</taxon>
        <taxon>Arthropoda</taxon>
        <taxon>Crustacea</taxon>
        <taxon>Multicrustacea</taxon>
        <taxon>Malacostraca</taxon>
        <taxon>Eumalacostraca</taxon>
        <taxon>Eucarida</taxon>
        <taxon>Decapoda</taxon>
        <taxon>Pleocyemata</taxon>
        <taxon>Caridea</taxon>
        <taxon>Atyoidea</taxon>
        <taxon>Atyidae</taxon>
        <taxon>Halocaridina</taxon>
    </lineage>
</organism>
<feature type="transmembrane region" description="Helical" evidence="7">
    <location>
        <begin position="151"/>
        <end position="173"/>
    </location>
</feature>
<evidence type="ECO:0000259" key="8">
    <source>
        <dbReference type="SMART" id="SM00014"/>
    </source>
</evidence>
<feature type="region of interest" description="Disordered" evidence="6">
    <location>
        <begin position="380"/>
        <end position="446"/>
    </location>
</feature>
<evidence type="ECO:0000256" key="2">
    <source>
        <dbReference type="ARBA" id="ARBA00008816"/>
    </source>
</evidence>
<evidence type="ECO:0000313" key="9">
    <source>
        <dbReference type="EMBL" id="KAK7072198.1"/>
    </source>
</evidence>
<dbReference type="GO" id="GO:0046839">
    <property type="term" value="P:phospholipid dephosphorylation"/>
    <property type="evidence" value="ECO:0007669"/>
    <property type="project" value="TreeGrafter"/>
</dbReference>
<feature type="transmembrane region" description="Helical" evidence="7">
    <location>
        <begin position="30"/>
        <end position="51"/>
    </location>
</feature>
<dbReference type="InterPro" id="IPR000326">
    <property type="entry name" value="PAP2/HPO"/>
</dbReference>
<feature type="transmembrane region" description="Helical" evidence="7">
    <location>
        <begin position="251"/>
        <end position="272"/>
    </location>
</feature>
<evidence type="ECO:0000256" key="7">
    <source>
        <dbReference type="SAM" id="Phobius"/>
    </source>
</evidence>
<evidence type="ECO:0000256" key="5">
    <source>
        <dbReference type="ARBA" id="ARBA00023136"/>
    </source>
</evidence>
<comment type="similarity">
    <text evidence="2">Belongs to the PA-phosphatase related phosphoesterase family.</text>
</comment>
<feature type="transmembrane region" description="Helical" evidence="7">
    <location>
        <begin position="102"/>
        <end position="122"/>
    </location>
</feature>
<dbReference type="Proteomes" id="UP001381693">
    <property type="component" value="Unassembled WGS sequence"/>
</dbReference>
<keyword evidence="5 7" id="KW-0472">Membrane</keyword>
<keyword evidence="3 7" id="KW-0812">Transmembrane</keyword>
<dbReference type="SUPFAM" id="SSF48317">
    <property type="entry name" value="Acid phosphatase/Vanadium-dependent haloperoxidase"/>
    <property type="match status" value="1"/>
</dbReference>
<feature type="transmembrane region" description="Helical" evidence="7">
    <location>
        <begin position="222"/>
        <end position="239"/>
    </location>
</feature>
<name>A0AAN8X0Z2_HALRR</name>
<dbReference type="GO" id="GO:0006644">
    <property type="term" value="P:phospholipid metabolic process"/>
    <property type="evidence" value="ECO:0007669"/>
    <property type="project" value="InterPro"/>
</dbReference>
<dbReference type="GO" id="GO:0007165">
    <property type="term" value="P:signal transduction"/>
    <property type="evidence" value="ECO:0007669"/>
    <property type="project" value="TreeGrafter"/>
</dbReference>
<accession>A0AAN8X0Z2</accession>
<dbReference type="PANTHER" id="PTHR10165">
    <property type="entry name" value="LIPID PHOSPHATE PHOSPHATASE"/>
    <property type="match status" value="1"/>
</dbReference>
<reference evidence="9 10" key="1">
    <citation type="submission" date="2023-11" db="EMBL/GenBank/DDBJ databases">
        <title>Halocaridina rubra genome assembly.</title>
        <authorList>
            <person name="Smith C."/>
        </authorList>
    </citation>
    <scope>NUCLEOTIDE SEQUENCE [LARGE SCALE GENOMIC DNA]</scope>
    <source>
        <strain evidence="9">EP-1</strain>
        <tissue evidence="9">Whole</tissue>
    </source>
</reference>
<evidence type="ECO:0000256" key="1">
    <source>
        <dbReference type="ARBA" id="ARBA00004141"/>
    </source>
</evidence>
<sequence length="446" mass="48808">MKGEKYGSKKVVTVAKGKNGGNVAKVTNHLLVPLVIIEALLTAGVCALNYLLRYDPDVREDCSMINWEGVNLWCTDIQWLAKPVYNNTNSITNSVTFELPEWVFFTCAIVVSSSIVIIVEILKSFTPAKKIKTVVIAGMKLKPVFRRIPRYICNFMMGGAAVGALVSVLKLLIASPRPHFLEICSPNSTLADSCTGGFTWSPLAVCEGDPIEVHEALRAFPSYHATLAVYSGVWTIVYLSRAARLPGIYSAMLVVIGAVLAMTSIGTSHYYFTSESSSADLLAGGIIGAIAALYVTLVTLNGFRERPFKIKIVRGQSGKQDHPNMLPIKPLQGSFSTYIMPSETRAYGDSVDDDSKDDDDDSDKEEYEFLAMMPESFPYLPRVTPSRETKSPTSKRTLPAQAINSRVGTSVPIPPPMPRTTNATVGPPPSYTRNQHLSAYNVPRQR</sequence>
<dbReference type="GO" id="GO:0008195">
    <property type="term" value="F:phosphatidate phosphatase activity"/>
    <property type="evidence" value="ECO:0007669"/>
    <property type="project" value="TreeGrafter"/>
</dbReference>
<dbReference type="EMBL" id="JAXCGZ010013611">
    <property type="protein sequence ID" value="KAK7072198.1"/>
    <property type="molecule type" value="Genomic_DNA"/>
</dbReference>
<feature type="region of interest" description="Disordered" evidence="6">
    <location>
        <begin position="345"/>
        <end position="364"/>
    </location>
</feature>
<dbReference type="GO" id="GO:0005886">
    <property type="term" value="C:plasma membrane"/>
    <property type="evidence" value="ECO:0007669"/>
    <property type="project" value="TreeGrafter"/>
</dbReference>
<dbReference type="AlphaFoldDB" id="A0AAN8X0Z2"/>
<evidence type="ECO:0000256" key="6">
    <source>
        <dbReference type="SAM" id="MobiDB-lite"/>
    </source>
</evidence>
<protein>
    <recommendedName>
        <fullName evidence="8">Phosphatidic acid phosphatase type 2/haloperoxidase domain-containing protein</fullName>
    </recommendedName>
</protein>
<feature type="compositionally biased region" description="Acidic residues" evidence="6">
    <location>
        <begin position="350"/>
        <end position="364"/>
    </location>
</feature>
<dbReference type="InterPro" id="IPR043216">
    <property type="entry name" value="PAP-like"/>
</dbReference>
<feature type="transmembrane region" description="Helical" evidence="7">
    <location>
        <begin position="284"/>
        <end position="303"/>
    </location>
</feature>
<keyword evidence="10" id="KW-1185">Reference proteome</keyword>
<evidence type="ECO:0000256" key="4">
    <source>
        <dbReference type="ARBA" id="ARBA00022989"/>
    </source>
</evidence>
<dbReference type="Gene3D" id="1.20.144.10">
    <property type="entry name" value="Phosphatidic acid phosphatase type 2/haloperoxidase"/>
    <property type="match status" value="1"/>
</dbReference>
<keyword evidence="4 7" id="KW-1133">Transmembrane helix</keyword>
<proteinExistence type="inferred from homology"/>
<comment type="subcellular location">
    <subcellularLocation>
        <location evidence="1">Membrane</location>
        <topology evidence="1">Multi-pass membrane protein</topology>
    </subcellularLocation>
</comment>
<dbReference type="InterPro" id="IPR036938">
    <property type="entry name" value="PAP2/HPO_sf"/>
</dbReference>
<evidence type="ECO:0000256" key="3">
    <source>
        <dbReference type="ARBA" id="ARBA00022692"/>
    </source>
</evidence>
<dbReference type="SMART" id="SM00014">
    <property type="entry name" value="acidPPc"/>
    <property type="match status" value="1"/>
</dbReference>
<evidence type="ECO:0000313" key="10">
    <source>
        <dbReference type="Proteomes" id="UP001381693"/>
    </source>
</evidence>
<feature type="domain" description="Phosphatidic acid phosphatase type 2/haloperoxidase" evidence="8">
    <location>
        <begin position="150"/>
        <end position="296"/>
    </location>
</feature>
<dbReference type="Pfam" id="PF01569">
    <property type="entry name" value="PAP2"/>
    <property type="match status" value="1"/>
</dbReference>
<feature type="compositionally biased region" description="Polar residues" evidence="6">
    <location>
        <begin position="391"/>
        <end position="408"/>
    </location>
</feature>
<comment type="caution">
    <text evidence="9">The sequence shown here is derived from an EMBL/GenBank/DDBJ whole genome shotgun (WGS) entry which is preliminary data.</text>
</comment>
<gene>
    <name evidence="9" type="ORF">SK128_023585</name>
</gene>
<dbReference type="PANTHER" id="PTHR10165:SF103">
    <property type="entry name" value="PHOSPHOLIPID PHOSPHATASE HOMOLOG 1.2 HOMOLOG"/>
    <property type="match status" value="1"/>
</dbReference>